<proteinExistence type="predicted"/>
<keyword evidence="5" id="KW-1185">Reference proteome</keyword>
<feature type="compositionally biased region" description="Polar residues" evidence="3">
    <location>
        <begin position="325"/>
        <end position="371"/>
    </location>
</feature>
<dbReference type="Gene3D" id="3.80.10.10">
    <property type="entry name" value="Ribonuclease Inhibitor"/>
    <property type="match status" value="2"/>
</dbReference>
<dbReference type="InterPro" id="IPR025875">
    <property type="entry name" value="Leu-rich_rpt_4"/>
</dbReference>
<dbReference type="GO" id="GO:0005737">
    <property type="term" value="C:cytoplasm"/>
    <property type="evidence" value="ECO:0007669"/>
    <property type="project" value="TreeGrafter"/>
</dbReference>
<dbReference type="InterPro" id="IPR050216">
    <property type="entry name" value="LRR_domain-containing"/>
</dbReference>
<dbReference type="Pfam" id="PF12799">
    <property type="entry name" value="LRR_4"/>
    <property type="match status" value="1"/>
</dbReference>
<dbReference type="EMBL" id="JANPWZ010000376">
    <property type="protein sequence ID" value="KAJ3577401.1"/>
    <property type="molecule type" value="Genomic_DNA"/>
</dbReference>
<protein>
    <recommendedName>
        <fullName evidence="6">Leucine-rich repeat-containing protein 40</fullName>
    </recommendedName>
</protein>
<dbReference type="PANTHER" id="PTHR48051:SF54">
    <property type="entry name" value="LEUCINE-RICH REPEAT-CONTAINING PROTEIN"/>
    <property type="match status" value="1"/>
</dbReference>
<dbReference type="SMART" id="SM00364">
    <property type="entry name" value="LRR_BAC"/>
    <property type="match status" value="5"/>
</dbReference>
<dbReference type="VEuPathDB" id="FungiDB:F4678DRAFT_439428"/>
<feature type="compositionally biased region" description="Polar residues" evidence="3">
    <location>
        <begin position="113"/>
        <end position="122"/>
    </location>
</feature>
<evidence type="ECO:0000313" key="4">
    <source>
        <dbReference type="EMBL" id="KAJ3577401.1"/>
    </source>
</evidence>
<feature type="region of interest" description="Disordered" evidence="3">
    <location>
        <begin position="66"/>
        <end position="475"/>
    </location>
</feature>
<dbReference type="PANTHER" id="PTHR48051">
    <property type="match status" value="1"/>
</dbReference>
<feature type="compositionally biased region" description="Acidic residues" evidence="3">
    <location>
        <begin position="182"/>
        <end position="193"/>
    </location>
</feature>
<dbReference type="Proteomes" id="UP001148614">
    <property type="component" value="Unassembled WGS sequence"/>
</dbReference>
<organism evidence="4 5">
    <name type="scientific">Xylaria arbuscula</name>
    <dbReference type="NCBI Taxonomy" id="114810"/>
    <lineage>
        <taxon>Eukaryota</taxon>
        <taxon>Fungi</taxon>
        <taxon>Dikarya</taxon>
        <taxon>Ascomycota</taxon>
        <taxon>Pezizomycotina</taxon>
        <taxon>Sordariomycetes</taxon>
        <taxon>Xylariomycetidae</taxon>
        <taxon>Xylariales</taxon>
        <taxon>Xylariaceae</taxon>
        <taxon>Xylaria</taxon>
    </lineage>
</organism>
<keyword evidence="2" id="KW-0677">Repeat</keyword>
<sequence length="1195" mass="130295">MVVTRRQSAAPVHYYCHGAVSSLVSVVTRSPQSWRRNVPAAPQRPAELRAAFRNLRLVFPCLAPASRHPPSPHDPSKNRPPRHPLTPHELLCPSPSTSSALRNLRLRSTTSREQLNPPTTLPKSHPPGGPSGTLRSTPKDFTSRNTKPQNISTDSSFKKPLVPRRRPSSQFTHSSATLVEEPSSEDNAIDDIPELPPLAQPSDDNTTFDALLAQPRKPRPSLSERTIETLSNIPSSPAIKRRGSNFFEVPGSRRPQSKGSVASRPSSRPGSRLGSRPGSSYQSEGSNGRANGPISRPGSSSSSLDRGYGNFRASTNSYKPPLATVQGTPSRRLSAFGSSVTPATKNTLRLTPRPSLNNVSAQASTSASTGPITPGPERRGISVPKFGSKSLAARPLKTRGSINGLFDKPSTPSLKKEKSVSDLSPASVRQGSLASIKSPRTSSEGRNLSSPSTTSTAPTVLSVEEPAASTRKSSAALRDQIAKAKAAKRAANRQASGTVTAQALKSPVIPTDDTFDFGLSDDPFGQMKFEDSNRKAMQSQIKTARVTGRLNIAAMGLREIPDEVLKMYDLESIGRADGSWAESVDLTRFIAADNELETIDDSIFPDVDPNNFDIDEVDDKGRIFWGLESADFHNNMLISLPLGLRRLQQLTSLNLTSNKLANGCLETIAQCTSLRDLKLGNNLLYGPIEDAFVLENLEILDLHGNNISALPRSLSQMKRLRILNLNENALEAVPFQTLSTLPLSELHVRKNKLAGTLIESGVKSLSQLQTLDCSSNQLSYLVSLDAKQSLQLPSLHQLTVSMNRLKSLPDMTSWDSILTINADDNSIAAFPEGFTSRNTLRHAGLSGNDIRVLPPEIARMDSLTMLSITGNPLRDKKFSSLTTEELKDALLARLEPLPTEEVGSMEHFANGIDSIIHAQTTSSAKIAGYRDVEDELSESDDFATPPTSAPHSPARSRSHTLSSQTWPVKSGGVLDRSNTESSSLHPVVCSKIAAVQSVRDVRLHHNTFTQFPNSLSFFSDTMTSLSLSHNQLTGESWLTEQLDLTALRELNLQSNYCTSLAPLTTYLCAPNLEKLDVSLNRIVRIPPLREVFPSLTVLIISNNRLEELDPDTIRGMKIVDASNNEITHLNPRIGLLGLERLEVTGNRFRVPRWNVLERGTEATLRWLRGRVPVAEMAEWRAQTGNTEDDSSNEVD</sequence>
<feature type="compositionally biased region" description="Low complexity" evidence="3">
    <location>
        <begin position="263"/>
        <end position="280"/>
    </location>
</feature>
<dbReference type="InterPro" id="IPR001611">
    <property type="entry name" value="Leu-rich_rpt"/>
</dbReference>
<evidence type="ECO:0000256" key="2">
    <source>
        <dbReference type="ARBA" id="ARBA00022737"/>
    </source>
</evidence>
<accession>A0A9W8NIQ4</accession>
<evidence type="ECO:0008006" key="6">
    <source>
        <dbReference type="Google" id="ProtNLM"/>
    </source>
</evidence>
<dbReference type="InterPro" id="IPR003591">
    <property type="entry name" value="Leu-rich_rpt_typical-subtyp"/>
</dbReference>
<feature type="compositionally biased region" description="Low complexity" evidence="3">
    <location>
        <begin position="96"/>
        <end position="112"/>
    </location>
</feature>
<evidence type="ECO:0000256" key="3">
    <source>
        <dbReference type="SAM" id="MobiDB-lite"/>
    </source>
</evidence>
<dbReference type="PROSITE" id="PS51450">
    <property type="entry name" value="LRR"/>
    <property type="match status" value="2"/>
</dbReference>
<evidence type="ECO:0000256" key="1">
    <source>
        <dbReference type="ARBA" id="ARBA00022614"/>
    </source>
</evidence>
<name>A0A9W8NIQ4_9PEZI</name>
<feature type="compositionally biased region" description="Low complexity" evidence="3">
    <location>
        <begin position="448"/>
        <end position="463"/>
    </location>
</feature>
<evidence type="ECO:0000313" key="5">
    <source>
        <dbReference type="Proteomes" id="UP001148614"/>
    </source>
</evidence>
<dbReference type="InterPro" id="IPR032675">
    <property type="entry name" value="LRR_dom_sf"/>
</dbReference>
<feature type="compositionally biased region" description="Polar residues" evidence="3">
    <location>
        <begin position="421"/>
        <end position="447"/>
    </location>
</feature>
<feature type="compositionally biased region" description="Polar residues" evidence="3">
    <location>
        <begin position="168"/>
        <end position="177"/>
    </location>
</feature>
<reference evidence="4" key="1">
    <citation type="submission" date="2022-07" db="EMBL/GenBank/DDBJ databases">
        <title>Genome Sequence of Xylaria arbuscula.</title>
        <authorList>
            <person name="Buettner E."/>
        </authorList>
    </citation>
    <scope>NUCLEOTIDE SEQUENCE</scope>
    <source>
        <strain evidence="4">VT107</strain>
    </source>
</reference>
<feature type="compositionally biased region" description="Low complexity" evidence="3">
    <location>
        <begin position="944"/>
        <end position="955"/>
    </location>
</feature>
<comment type="caution">
    <text evidence="4">The sequence shown here is derived from an EMBL/GenBank/DDBJ whole genome shotgun (WGS) entry which is preliminary data.</text>
</comment>
<dbReference type="AlphaFoldDB" id="A0A9W8NIQ4"/>
<dbReference type="Pfam" id="PF13855">
    <property type="entry name" value="LRR_8"/>
    <property type="match status" value="1"/>
</dbReference>
<gene>
    <name evidence="4" type="ORF">NPX13_g3163</name>
</gene>
<feature type="region of interest" description="Disordered" evidence="3">
    <location>
        <begin position="936"/>
        <end position="978"/>
    </location>
</feature>
<dbReference type="SMART" id="SM00369">
    <property type="entry name" value="LRR_TYP"/>
    <property type="match status" value="7"/>
</dbReference>
<keyword evidence="1" id="KW-0433">Leucine-rich repeat</keyword>
<feature type="compositionally biased region" description="Polar residues" evidence="3">
    <location>
        <begin position="143"/>
        <end position="155"/>
    </location>
</feature>
<dbReference type="SUPFAM" id="SSF52058">
    <property type="entry name" value="L domain-like"/>
    <property type="match status" value="2"/>
</dbReference>